<dbReference type="Proteomes" id="UP001313282">
    <property type="component" value="Unassembled WGS sequence"/>
</dbReference>
<dbReference type="AlphaFoldDB" id="A0AAN8ML10"/>
<dbReference type="EMBL" id="JAVHNR010000007">
    <property type="protein sequence ID" value="KAK6337234.1"/>
    <property type="molecule type" value="Genomic_DNA"/>
</dbReference>
<keyword evidence="3" id="KW-1185">Reference proteome</keyword>
<evidence type="ECO:0000256" key="1">
    <source>
        <dbReference type="SAM" id="MobiDB-lite"/>
    </source>
</evidence>
<comment type="caution">
    <text evidence="2">The sequence shown here is derived from an EMBL/GenBank/DDBJ whole genome shotgun (WGS) entry which is preliminary data.</text>
</comment>
<sequence>MQSTPDLPRSLRFSYIATKTTSPMSTAPLFPASSRSTVGEDYIPKPGIVGFLFDYTLDFGRERTIVISRLQEPSEIPRPSGYLELLPVAYFLSVDPRFRSVLLTPTYDTVAAISFASFRKPTVELHEISDILSPMNFGFDTRIKFWGKSKGLKTRFFGDRGATITWERRAQEDVFDLWVSEGLVESSSPAPRSQTRRVGSMRRTLALDSKRITIEANARYIGEVAMLASALTVLKRDALEEKRRNKPTKARGLSLPFVSTSA</sequence>
<gene>
    <name evidence="2" type="ORF">TWF718_010015</name>
</gene>
<evidence type="ECO:0000313" key="3">
    <source>
        <dbReference type="Proteomes" id="UP001313282"/>
    </source>
</evidence>
<protein>
    <submittedName>
        <fullName evidence="2">Uncharacterized protein</fullName>
    </submittedName>
</protein>
<organism evidence="2 3">
    <name type="scientific">Orbilia javanica</name>
    <dbReference type="NCBI Taxonomy" id="47235"/>
    <lineage>
        <taxon>Eukaryota</taxon>
        <taxon>Fungi</taxon>
        <taxon>Dikarya</taxon>
        <taxon>Ascomycota</taxon>
        <taxon>Pezizomycotina</taxon>
        <taxon>Orbiliomycetes</taxon>
        <taxon>Orbiliales</taxon>
        <taxon>Orbiliaceae</taxon>
        <taxon>Orbilia</taxon>
    </lineage>
</organism>
<accession>A0AAN8ML10</accession>
<evidence type="ECO:0000313" key="2">
    <source>
        <dbReference type="EMBL" id="KAK6337234.1"/>
    </source>
</evidence>
<proteinExistence type="predicted"/>
<feature type="region of interest" description="Disordered" evidence="1">
    <location>
        <begin position="243"/>
        <end position="262"/>
    </location>
</feature>
<reference evidence="2 3" key="1">
    <citation type="submission" date="2019-10" db="EMBL/GenBank/DDBJ databases">
        <authorList>
            <person name="Palmer J.M."/>
        </authorList>
    </citation>
    <scope>NUCLEOTIDE SEQUENCE [LARGE SCALE GENOMIC DNA]</scope>
    <source>
        <strain evidence="2 3">TWF718</strain>
    </source>
</reference>
<name>A0AAN8ML10_9PEZI</name>